<reference evidence="1" key="2">
    <citation type="journal article" date="2017" name="Nat. Commun.">
        <title>Single-virus genomics reveals hidden cosmopolitan and abundant viruses.</title>
        <authorList>
            <person name="Martinez-Hernandez F."/>
            <person name="Fornas O."/>
            <person name="Lluesma Gomez M."/>
            <person name="Bolduc B."/>
            <person name="de la Cruz Pena M.J."/>
            <person name="Martinez J.M."/>
            <person name="Anton J."/>
            <person name="Gasol J.M."/>
            <person name="Rosselli R."/>
            <person name="Rodriguez-Valera F."/>
            <person name="Sullivan M.B."/>
            <person name="Acinas S.G."/>
            <person name="Martinez-Garcia M."/>
        </authorList>
    </citation>
    <scope>NUCLEOTIDE SEQUENCE</scope>
</reference>
<sequence>MFEFETEEGQVQIVLAGGANEGEVYEQDLLTKIQGSVGFPLDEIEFPDIQKLFNTIGVDPEDITPDDTEFMGAADTKRQLSFEGPTDLGAKVADLVIHAEQDIYLSIKNRKGSGIYNGGNVPFVYLNEEGQAIFDESKYNEKPLFKEIFEACGIDPQRMADGLNAYINGEGEKGEWESSSGIDLNKIKNLLASSFGYGYWYVREKARGEIFIHYIDGEQGAYDMVGELNENAVQIKYPGITSKNLDVVIETNSPVFQQDEGKVPLKYQIVIRNASGKILPARLNIRTNK</sequence>
<proteinExistence type="predicted"/>
<dbReference type="EMBL" id="KY052842">
    <property type="protein sequence ID" value="ASF00574.1"/>
    <property type="molecule type" value="Genomic_DNA"/>
</dbReference>
<organism evidence="1">
    <name type="scientific">uncultured virus</name>
    <dbReference type="NCBI Taxonomy" id="340016"/>
    <lineage>
        <taxon>Viruses</taxon>
        <taxon>environmental samples</taxon>
    </lineage>
</organism>
<reference evidence="1" key="1">
    <citation type="submission" date="2016-10" db="EMBL/GenBank/DDBJ databases">
        <authorList>
            <person name="Varghese N."/>
        </authorList>
    </citation>
    <scope>NUCLEOTIDE SEQUENCE</scope>
</reference>
<evidence type="ECO:0000313" key="1">
    <source>
        <dbReference type="EMBL" id="ASF00574.1"/>
    </source>
</evidence>
<name>A0A218MMS7_9VIRU</name>
<protein>
    <submittedName>
        <fullName evidence="1">Uncharacterized protein</fullName>
    </submittedName>
</protein>
<accession>A0A218MMS7</accession>